<feature type="transmembrane region" description="Helical" evidence="1">
    <location>
        <begin position="40"/>
        <end position="65"/>
    </location>
</feature>
<dbReference type="HOGENOM" id="CLU_2465621_0_0_11"/>
<evidence type="ECO:0000313" key="3">
    <source>
        <dbReference type="Proteomes" id="UP000008975"/>
    </source>
</evidence>
<dbReference type="Proteomes" id="UP000008975">
    <property type="component" value="Chromosome"/>
</dbReference>
<dbReference type="AlphaFoldDB" id="E8NDU0"/>
<feature type="transmembrane region" description="Helical" evidence="1">
    <location>
        <begin position="7"/>
        <end position="28"/>
    </location>
</feature>
<reference key="2">
    <citation type="submission" date="2011-02" db="EMBL/GenBank/DDBJ databases">
        <title>Genome sequence of Microbacterium testaceum StLB037.</title>
        <authorList>
            <person name="Morohoshi T."/>
            <person name="Wang W.Z."/>
            <person name="Someya N."/>
            <person name="Ikeda T."/>
        </authorList>
    </citation>
    <scope>NUCLEOTIDE SEQUENCE</scope>
    <source>
        <strain>StLB037</strain>
    </source>
</reference>
<protein>
    <submittedName>
        <fullName evidence="2">HrpA-like helicase</fullName>
    </submittedName>
</protein>
<gene>
    <name evidence="2" type="ordered locus">MTES_0802</name>
</gene>
<name>E8NDU0_MICTS</name>
<evidence type="ECO:0000256" key="1">
    <source>
        <dbReference type="SAM" id="Phobius"/>
    </source>
</evidence>
<sequence length="88" mass="9164">MRGILPITVATTATIAGVILLTVNSVVIDDPGPGSALPRAYLATWPAGLVLLGVGMLGVVAACLVESMRDHCRGWPVPDRRRGADDND</sequence>
<reference evidence="2 3" key="1">
    <citation type="journal article" date="2011" name="J. Bacteriol.">
        <title>Genome sequence of Microbacterium testaceum StLB037, an N-acylhomoserine lactone-degrading bacterium isolated from potato leaves.</title>
        <authorList>
            <person name="Morohoshi T."/>
            <person name="Wang W.-Z."/>
            <person name="Someya N."/>
            <person name="Ikeda T."/>
        </authorList>
    </citation>
    <scope>NUCLEOTIDE SEQUENCE [LARGE SCALE GENOMIC DNA]</scope>
    <source>
        <strain evidence="2 3">StLB037</strain>
    </source>
</reference>
<keyword evidence="2" id="KW-0347">Helicase</keyword>
<keyword evidence="1" id="KW-0812">Transmembrane</keyword>
<dbReference type="STRING" id="979556.MTES_0802"/>
<accession>E8NDU0</accession>
<organism evidence="2 3">
    <name type="scientific">Microbacterium testaceum (strain StLB037)</name>
    <dbReference type="NCBI Taxonomy" id="979556"/>
    <lineage>
        <taxon>Bacteria</taxon>
        <taxon>Bacillati</taxon>
        <taxon>Actinomycetota</taxon>
        <taxon>Actinomycetes</taxon>
        <taxon>Micrococcales</taxon>
        <taxon>Microbacteriaceae</taxon>
        <taxon>Microbacterium</taxon>
    </lineage>
</organism>
<keyword evidence="1" id="KW-0472">Membrane</keyword>
<keyword evidence="2" id="KW-0547">Nucleotide-binding</keyword>
<dbReference type="KEGG" id="mts:MTES_0802"/>
<proteinExistence type="predicted"/>
<dbReference type="EMBL" id="AP012052">
    <property type="protein sequence ID" value="BAJ73766.1"/>
    <property type="molecule type" value="Genomic_DNA"/>
</dbReference>
<evidence type="ECO:0000313" key="2">
    <source>
        <dbReference type="EMBL" id="BAJ73766.1"/>
    </source>
</evidence>
<keyword evidence="2" id="KW-0378">Hydrolase</keyword>
<dbReference type="GO" id="GO:0004386">
    <property type="term" value="F:helicase activity"/>
    <property type="evidence" value="ECO:0007669"/>
    <property type="project" value="UniProtKB-KW"/>
</dbReference>
<keyword evidence="2" id="KW-0067">ATP-binding</keyword>
<keyword evidence="1" id="KW-1133">Transmembrane helix</keyword>